<feature type="region of interest" description="Disordered" evidence="1">
    <location>
        <begin position="1"/>
        <end position="39"/>
    </location>
</feature>
<dbReference type="AlphaFoldDB" id="A0A9P4IJ23"/>
<keyword evidence="3" id="KW-1185">Reference proteome</keyword>
<dbReference type="EMBL" id="ML978124">
    <property type="protein sequence ID" value="KAF2100219.1"/>
    <property type="molecule type" value="Genomic_DNA"/>
</dbReference>
<name>A0A9P4IJ23_9PEZI</name>
<protein>
    <submittedName>
        <fullName evidence="2">Uncharacterized protein</fullName>
    </submittedName>
</protein>
<organism evidence="2 3">
    <name type="scientific">Rhizodiscina lignyota</name>
    <dbReference type="NCBI Taxonomy" id="1504668"/>
    <lineage>
        <taxon>Eukaryota</taxon>
        <taxon>Fungi</taxon>
        <taxon>Dikarya</taxon>
        <taxon>Ascomycota</taxon>
        <taxon>Pezizomycotina</taxon>
        <taxon>Dothideomycetes</taxon>
        <taxon>Pleosporomycetidae</taxon>
        <taxon>Aulographales</taxon>
        <taxon>Rhizodiscinaceae</taxon>
        <taxon>Rhizodiscina</taxon>
    </lineage>
</organism>
<evidence type="ECO:0000313" key="2">
    <source>
        <dbReference type="EMBL" id="KAF2100219.1"/>
    </source>
</evidence>
<gene>
    <name evidence="2" type="ORF">NA57DRAFT_54317</name>
</gene>
<evidence type="ECO:0000256" key="1">
    <source>
        <dbReference type="SAM" id="MobiDB-lite"/>
    </source>
</evidence>
<feature type="region of interest" description="Disordered" evidence="1">
    <location>
        <begin position="148"/>
        <end position="168"/>
    </location>
</feature>
<reference evidence="2" key="1">
    <citation type="journal article" date="2020" name="Stud. Mycol.">
        <title>101 Dothideomycetes genomes: a test case for predicting lifestyles and emergence of pathogens.</title>
        <authorList>
            <person name="Haridas S."/>
            <person name="Albert R."/>
            <person name="Binder M."/>
            <person name="Bloem J."/>
            <person name="Labutti K."/>
            <person name="Salamov A."/>
            <person name="Andreopoulos B."/>
            <person name="Baker S."/>
            <person name="Barry K."/>
            <person name="Bills G."/>
            <person name="Bluhm B."/>
            <person name="Cannon C."/>
            <person name="Castanera R."/>
            <person name="Culley D."/>
            <person name="Daum C."/>
            <person name="Ezra D."/>
            <person name="Gonzalez J."/>
            <person name="Henrissat B."/>
            <person name="Kuo A."/>
            <person name="Liang C."/>
            <person name="Lipzen A."/>
            <person name="Lutzoni F."/>
            <person name="Magnuson J."/>
            <person name="Mondo S."/>
            <person name="Nolan M."/>
            <person name="Ohm R."/>
            <person name="Pangilinan J."/>
            <person name="Park H.-J."/>
            <person name="Ramirez L."/>
            <person name="Alfaro M."/>
            <person name="Sun H."/>
            <person name="Tritt A."/>
            <person name="Yoshinaga Y."/>
            <person name="Zwiers L.-H."/>
            <person name="Turgeon B."/>
            <person name="Goodwin S."/>
            <person name="Spatafora J."/>
            <person name="Crous P."/>
            <person name="Grigoriev I."/>
        </authorList>
    </citation>
    <scope>NUCLEOTIDE SEQUENCE</scope>
    <source>
        <strain evidence="2">CBS 133067</strain>
    </source>
</reference>
<comment type="caution">
    <text evidence="2">The sequence shown here is derived from an EMBL/GenBank/DDBJ whole genome shotgun (WGS) entry which is preliminary data.</text>
</comment>
<accession>A0A9P4IJ23</accession>
<dbReference type="Proteomes" id="UP000799772">
    <property type="component" value="Unassembled WGS sequence"/>
</dbReference>
<sequence>MPKRKASQRSISTKNRDASSKNKNPRKKTNQKPTAEHEVSLASLYDAELAIKDVGGLGGMAGAESYQLPGVQKYDLHPGAQLQSEYPTARQYGSYPTSQLYQSALGTWTDNTQSSVPQNAYHANTASPLELWQAENMAHQPWYCAEASSQQQDDEDTTGVEGCTEQGAYGTSQAGEHIWSNAYIAAAEDESKK</sequence>
<proteinExistence type="predicted"/>
<evidence type="ECO:0000313" key="3">
    <source>
        <dbReference type="Proteomes" id="UP000799772"/>
    </source>
</evidence>